<sequence>MMQKSGIALLITLLFIIAITVAIGIGFKEINKANQSAKQEHFLIQTNILLDDVMHLLQNNKDIDIIVKQKSPEMLYLFLSQSAFLPLESSGVKMLIEIHSARAKFNPNTMVTPSGHINHKIEEALKVYLARYNINESYVDMMIDMMSKVKPDMSYNTDIFQQKPYLFRDYIVSQKHLDEITDTYIKIYKNNDINKVDFTKLFYFTKERTSYTIDLNYATTEVWQLLLDCDRERAKELSQKGGSYTKLQDVGLSEEEKSQLARFKTGFFQPILDVFVEIIQNNQDIQISFEYNMQTKKGSNFRYEF</sequence>
<reference evidence="1" key="1">
    <citation type="submission" date="2016-10" db="EMBL/GenBank/DDBJ databases">
        <authorList>
            <person name="de Groot N.N."/>
        </authorList>
    </citation>
    <scope>NUCLEOTIDE SEQUENCE</scope>
</reference>
<evidence type="ECO:0000313" key="1">
    <source>
        <dbReference type="EMBL" id="SFV75504.1"/>
    </source>
</evidence>
<dbReference type="EMBL" id="FPHP01000042">
    <property type="protein sequence ID" value="SFV75504.1"/>
    <property type="molecule type" value="Genomic_DNA"/>
</dbReference>
<organism evidence="1">
    <name type="scientific">hydrothermal vent metagenome</name>
    <dbReference type="NCBI Taxonomy" id="652676"/>
    <lineage>
        <taxon>unclassified sequences</taxon>
        <taxon>metagenomes</taxon>
        <taxon>ecological metagenomes</taxon>
    </lineage>
</organism>
<dbReference type="AlphaFoldDB" id="A0A1W1D4G9"/>
<gene>
    <name evidence="1" type="ORF">MNB_SM-3-59</name>
</gene>
<protein>
    <recommendedName>
        <fullName evidence="2">Type II secretion system protein K</fullName>
    </recommendedName>
</protein>
<name>A0A1W1D4G9_9ZZZZ</name>
<proteinExistence type="predicted"/>
<evidence type="ECO:0008006" key="2">
    <source>
        <dbReference type="Google" id="ProtNLM"/>
    </source>
</evidence>
<accession>A0A1W1D4G9</accession>